<dbReference type="AlphaFoldDB" id="A0A7J0BLR1"/>
<dbReference type="SMART" id="SM00344">
    <property type="entry name" value="HTH_ASNC"/>
    <property type="match status" value="1"/>
</dbReference>
<evidence type="ECO:0000313" key="6">
    <source>
        <dbReference type="Proteomes" id="UP000503840"/>
    </source>
</evidence>
<dbReference type="Proteomes" id="UP000503840">
    <property type="component" value="Unassembled WGS sequence"/>
</dbReference>
<evidence type="ECO:0000313" key="5">
    <source>
        <dbReference type="EMBL" id="GFM34610.1"/>
    </source>
</evidence>
<dbReference type="GO" id="GO:0005829">
    <property type="term" value="C:cytosol"/>
    <property type="evidence" value="ECO:0007669"/>
    <property type="project" value="TreeGrafter"/>
</dbReference>
<organism evidence="5 6">
    <name type="scientific">Desulfovibrio subterraneus</name>
    <dbReference type="NCBI Taxonomy" id="2718620"/>
    <lineage>
        <taxon>Bacteria</taxon>
        <taxon>Pseudomonadati</taxon>
        <taxon>Thermodesulfobacteriota</taxon>
        <taxon>Desulfovibrionia</taxon>
        <taxon>Desulfovibrionales</taxon>
        <taxon>Desulfovibrionaceae</taxon>
        <taxon>Desulfovibrio</taxon>
    </lineage>
</organism>
<dbReference type="PANTHER" id="PTHR30154:SF34">
    <property type="entry name" value="TRANSCRIPTIONAL REGULATOR AZLB"/>
    <property type="match status" value="1"/>
</dbReference>
<reference evidence="5 6" key="1">
    <citation type="submission" date="2020-05" db="EMBL/GenBank/DDBJ databases">
        <title>Draft genome sequence of Desulfovibrio sp. strain HN2T.</title>
        <authorList>
            <person name="Ueno A."/>
            <person name="Tamazawa S."/>
            <person name="Tamamura S."/>
            <person name="Murakami T."/>
            <person name="Kiyama T."/>
            <person name="Inomata H."/>
            <person name="Amano Y."/>
            <person name="Miyakawa K."/>
            <person name="Tamaki H."/>
            <person name="Naganuma T."/>
            <person name="Kaneko K."/>
        </authorList>
    </citation>
    <scope>NUCLEOTIDE SEQUENCE [LARGE SCALE GENOMIC DNA]</scope>
    <source>
        <strain evidence="5 6">HN2</strain>
    </source>
</reference>
<dbReference type="CDD" id="cd00090">
    <property type="entry name" value="HTH_ARSR"/>
    <property type="match status" value="1"/>
</dbReference>
<feature type="domain" description="HTH asnC-type" evidence="4">
    <location>
        <begin position="11"/>
        <end position="72"/>
    </location>
</feature>
<accession>A0A7J0BLR1</accession>
<dbReference type="Pfam" id="PF01037">
    <property type="entry name" value="AsnC_trans_reg"/>
    <property type="match status" value="1"/>
</dbReference>
<keyword evidence="2" id="KW-0238">DNA-binding</keyword>
<dbReference type="PROSITE" id="PS00519">
    <property type="entry name" value="HTH_ASNC_1"/>
    <property type="match status" value="1"/>
</dbReference>
<name>A0A7J0BLR1_9BACT</name>
<evidence type="ECO:0000256" key="2">
    <source>
        <dbReference type="ARBA" id="ARBA00023125"/>
    </source>
</evidence>
<dbReference type="GO" id="GO:0043200">
    <property type="term" value="P:response to amino acid"/>
    <property type="evidence" value="ECO:0007669"/>
    <property type="project" value="TreeGrafter"/>
</dbReference>
<protein>
    <submittedName>
        <fullName evidence="5">AsnC family transcriptional regulator</fullName>
    </submittedName>
</protein>
<evidence type="ECO:0000256" key="3">
    <source>
        <dbReference type="ARBA" id="ARBA00023163"/>
    </source>
</evidence>
<dbReference type="EMBL" id="BLVO01000016">
    <property type="protein sequence ID" value="GFM34610.1"/>
    <property type="molecule type" value="Genomic_DNA"/>
</dbReference>
<dbReference type="PROSITE" id="PS50956">
    <property type="entry name" value="HTH_ASNC_2"/>
    <property type="match status" value="1"/>
</dbReference>
<dbReference type="InterPro" id="IPR019887">
    <property type="entry name" value="Tscrpt_reg_AsnC/Lrp_C"/>
</dbReference>
<dbReference type="SUPFAM" id="SSF54909">
    <property type="entry name" value="Dimeric alpha+beta barrel"/>
    <property type="match status" value="1"/>
</dbReference>
<dbReference type="Pfam" id="PF13412">
    <property type="entry name" value="HTH_24"/>
    <property type="match status" value="1"/>
</dbReference>
<dbReference type="GO" id="GO:0043565">
    <property type="term" value="F:sequence-specific DNA binding"/>
    <property type="evidence" value="ECO:0007669"/>
    <property type="project" value="InterPro"/>
</dbReference>
<keyword evidence="6" id="KW-1185">Reference proteome</keyword>
<dbReference type="InterPro" id="IPR019885">
    <property type="entry name" value="Tscrpt_reg_HTH_AsnC-type_CS"/>
</dbReference>
<dbReference type="InterPro" id="IPR011991">
    <property type="entry name" value="ArsR-like_HTH"/>
</dbReference>
<gene>
    <name evidence="5" type="ORF">DSM101010T_29750</name>
</gene>
<dbReference type="InterPro" id="IPR036388">
    <property type="entry name" value="WH-like_DNA-bd_sf"/>
</dbReference>
<evidence type="ECO:0000256" key="1">
    <source>
        <dbReference type="ARBA" id="ARBA00023015"/>
    </source>
</evidence>
<comment type="caution">
    <text evidence="5">The sequence shown here is derived from an EMBL/GenBank/DDBJ whole genome shotgun (WGS) entry which is preliminary data.</text>
</comment>
<dbReference type="InterPro" id="IPR019888">
    <property type="entry name" value="Tscrpt_reg_AsnC-like"/>
</dbReference>
<evidence type="ECO:0000259" key="4">
    <source>
        <dbReference type="PROSITE" id="PS50956"/>
    </source>
</evidence>
<dbReference type="InterPro" id="IPR000485">
    <property type="entry name" value="AsnC-type_HTH_dom"/>
</dbReference>
<dbReference type="SUPFAM" id="SSF46785">
    <property type="entry name" value="Winged helix' DNA-binding domain"/>
    <property type="match status" value="1"/>
</dbReference>
<dbReference type="Gene3D" id="1.10.10.10">
    <property type="entry name" value="Winged helix-like DNA-binding domain superfamily/Winged helix DNA-binding domain"/>
    <property type="match status" value="1"/>
</dbReference>
<dbReference type="GO" id="GO:0006355">
    <property type="term" value="P:regulation of DNA-templated transcription"/>
    <property type="evidence" value="ECO:0007669"/>
    <property type="project" value="UniProtKB-ARBA"/>
</dbReference>
<dbReference type="InterPro" id="IPR036390">
    <property type="entry name" value="WH_DNA-bd_sf"/>
</dbReference>
<dbReference type="RefSeq" id="WP_174406287.1">
    <property type="nucleotide sequence ID" value="NZ_BLVO01000016.1"/>
</dbReference>
<dbReference type="PRINTS" id="PR00033">
    <property type="entry name" value="HTHASNC"/>
</dbReference>
<keyword evidence="1" id="KW-0805">Transcription regulation</keyword>
<proteinExistence type="predicted"/>
<dbReference type="Gene3D" id="3.30.70.920">
    <property type="match status" value="1"/>
</dbReference>
<sequence length="170" mass="18800">MKYKTLPKIQIDEKNRRILTILQENARISNAEIARQLGMTTSAVFERIRKMEERGIIRGYSVQVEPAALGLPLSAFVSVKITPHRLAPEVGQAISAIEGVEEAYHMTGEECFIARIRCSDTDSLERILMEINDIEPVFATRTMIILRSAKEISGALLSSVVGELAADEGA</sequence>
<dbReference type="PANTHER" id="PTHR30154">
    <property type="entry name" value="LEUCINE-RESPONSIVE REGULATORY PROTEIN"/>
    <property type="match status" value="1"/>
</dbReference>
<dbReference type="InterPro" id="IPR011008">
    <property type="entry name" value="Dimeric_a/b-barrel"/>
</dbReference>
<keyword evidence="3" id="KW-0804">Transcription</keyword>